<dbReference type="Pfam" id="PF00248">
    <property type="entry name" value="Aldo_ket_red"/>
    <property type="match status" value="1"/>
</dbReference>
<evidence type="ECO:0000313" key="3">
    <source>
        <dbReference type="EMBL" id="WRT66127.1"/>
    </source>
</evidence>
<accession>A0ABZ1CWJ3</accession>
<dbReference type="PANTHER" id="PTHR43625">
    <property type="entry name" value="AFLATOXIN B1 ALDEHYDE REDUCTASE"/>
    <property type="match status" value="1"/>
</dbReference>
<dbReference type="InterPro" id="IPR023210">
    <property type="entry name" value="NADP_OxRdtase_dom"/>
</dbReference>
<sequence>MSATTMTIAGRPTIRMGLGLMSLTLHQTVEESTAFEVIKTALDSGANLINTAMFYGSPEDKLSNLRLLGNFFKKYPEYIENAIVSVKGGMVGTFAGCTGDIDVLRKELQTARELLGGKEIDIFATARLPDDRPWEETVHNLMTLQKEGLFRTIGLSETGVESMKLAHNLAGDLVSSNEIEVSLQTLSDPAISETIKIAKELGIVIIGYSPFGHGLLNGQFDIKEMEKNGHDWRNFLPRFQGDNLNKNLKLVTELKELSKHYDRTLVELVLASLNKYSSNILPLPGSINPIKVAQNSAAAKVVITDEELYAILKIVQENPVEGTRYPEVGMGSLMK</sequence>
<name>A0ABZ1CWJ3_9TREE</name>
<keyword evidence="4" id="KW-1185">Reference proteome</keyword>
<gene>
    <name evidence="3" type="ORF">IL334_003080</name>
</gene>
<protein>
    <recommendedName>
        <fullName evidence="2">NADP-dependent oxidoreductase domain-containing protein</fullName>
    </recommendedName>
</protein>
<dbReference type="SUPFAM" id="SSF51430">
    <property type="entry name" value="NAD(P)-linked oxidoreductase"/>
    <property type="match status" value="1"/>
</dbReference>
<dbReference type="InterPro" id="IPR036812">
    <property type="entry name" value="NAD(P)_OxRdtase_dom_sf"/>
</dbReference>
<keyword evidence="1" id="KW-0560">Oxidoreductase</keyword>
<dbReference type="EMBL" id="CP141884">
    <property type="protein sequence ID" value="WRT66127.1"/>
    <property type="molecule type" value="Genomic_DNA"/>
</dbReference>
<dbReference type="Gene3D" id="3.20.20.100">
    <property type="entry name" value="NADP-dependent oxidoreductase domain"/>
    <property type="match status" value="1"/>
</dbReference>
<feature type="domain" description="NADP-dependent oxidoreductase" evidence="2">
    <location>
        <begin position="15"/>
        <end position="314"/>
    </location>
</feature>
<reference evidence="3 4" key="1">
    <citation type="submission" date="2024-01" db="EMBL/GenBank/DDBJ databases">
        <title>Comparative genomics of Cryptococcus and Kwoniella reveals pathogenesis evolution and contrasting modes of karyotype evolution via chromosome fusion or intercentromeric recombination.</title>
        <authorList>
            <person name="Coelho M.A."/>
            <person name="David-Palma M."/>
            <person name="Shea T."/>
            <person name="Bowers K."/>
            <person name="McGinley-Smith S."/>
            <person name="Mohammad A.W."/>
            <person name="Gnirke A."/>
            <person name="Yurkov A.M."/>
            <person name="Nowrousian M."/>
            <person name="Sun S."/>
            <person name="Cuomo C.A."/>
            <person name="Heitman J."/>
        </authorList>
    </citation>
    <scope>NUCLEOTIDE SEQUENCE [LARGE SCALE GENOMIC DNA]</scope>
    <source>
        <strain evidence="3">CBS 11374</strain>
    </source>
</reference>
<organism evidence="3 4">
    <name type="scientific">Kwoniella shivajii</name>
    <dbReference type="NCBI Taxonomy" id="564305"/>
    <lineage>
        <taxon>Eukaryota</taxon>
        <taxon>Fungi</taxon>
        <taxon>Dikarya</taxon>
        <taxon>Basidiomycota</taxon>
        <taxon>Agaricomycotina</taxon>
        <taxon>Tremellomycetes</taxon>
        <taxon>Tremellales</taxon>
        <taxon>Cryptococcaceae</taxon>
        <taxon>Kwoniella</taxon>
    </lineage>
</organism>
<dbReference type="RefSeq" id="XP_062790867.1">
    <property type="nucleotide sequence ID" value="XM_062934816.1"/>
</dbReference>
<dbReference type="Proteomes" id="UP001329825">
    <property type="component" value="Chromosome 4"/>
</dbReference>
<dbReference type="GeneID" id="87955211"/>
<dbReference type="InterPro" id="IPR050791">
    <property type="entry name" value="Aldo-Keto_reductase"/>
</dbReference>
<dbReference type="PANTHER" id="PTHR43625:SF78">
    <property type="entry name" value="PYRIDOXAL REDUCTASE-RELATED"/>
    <property type="match status" value="1"/>
</dbReference>
<evidence type="ECO:0000313" key="4">
    <source>
        <dbReference type="Proteomes" id="UP001329825"/>
    </source>
</evidence>
<evidence type="ECO:0000256" key="1">
    <source>
        <dbReference type="ARBA" id="ARBA00023002"/>
    </source>
</evidence>
<proteinExistence type="predicted"/>
<evidence type="ECO:0000259" key="2">
    <source>
        <dbReference type="Pfam" id="PF00248"/>
    </source>
</evidence>